<sequence length="56" mass="5944">MIFPSVLCESSRPSPTGEHFDGALSPVGNRHEDGMSASVGESTPDRRTHLVSAVHP</sequence>
<keyword evidence="3" id="KW-1185">Reference proteome</keyword>
<evidence type="ECO:0000313" key="2">
    <source>
        <dbReference type="EMBL" id="MEB3369773.1"/>
    </source>
</evidence>
<evidence type="ECO:0000313" key="3">
    <source>
        <dbReference type="Proteomes" id="UP001327093"/>
    </source>
</evidence>
<dbReference type="Proteomes" id="UP001327093">
    <property type="component" value="Unassembled WGS sequence"/>
</dbReference>
<proteinExistence type="predicted"/>
<gene>
    <name evidence="2" type="ORF">R4I43_20390</name>
</gene>
<feature type="region of interest" description="Disordered" evidence="1">
    <location>
        <begin position="1"/>
        <end position="56"/>
    </location>
</feature>
<dbReference type="EMBL" id="JAWLNX010000014">
    <property type="protein sequence ID" value="MEB3369773.1"/>
    <property type="molecule type" value="Genomic_DNA"/>
</dbReference>
<comment type="caution">
    <text evidence="2">The sequence shown here is derived from an EMBL/GenBank/DDBJ whole genome shotgun (WGS) entry which is preliminary data.</text>
</comment>
<name>A0ABU6ADZ0_9PSEU</name>
<protein>
    <submittedName>
        <fullName evidence="2">Uncharacterized protein</fullName>
    </submittedName>
</protein>
<organism evidence="2 3">
    <name type="scientific">Saccharopolyspora mangrovi</name>
    <dbReference type="NCBI Taxonomy" id="3082379"/>
    <lineage>
        <taxon>Bacteria</taxon>
        <taxon>Bacillati</taxon>
        <taxon>Actinomycetota</taxon>
        <taxon>Actinomycetes</taxon>
        <taxon>Pseudonocardiales</taxon>
        <taxon>Pseudonocardiaceae</taxon>
        <taxon>Saccharopolyspora</taxon>
    </lineage>
</organism>
<evidence type="ECO:0000256" key="1">
    <source>
        <dbReference type="SAM" id="MobiDB-lite"/>
    </source>
</evidence>
<reference evidence="2 3" key="1">
    <citation type="submission" date="2023-10" db="EMBL/GenBank/DDBJ databases">
        <title>Saccharopolyspora sp. nov., isolated from mangrove soil.</title>
        <authorList>
            <person name="Lu Y."/>
            <person name="Liu W."/>
        </authorList>
    </citation>
    <scope>NUCLEOTIDE SEQUENCE [LARGE SCALE GENOMIC DNA]</scope>
    <source>
        <strain evidence="2 3">S2-29</strain>
    </source>
</reference>
<accession>A0ABU6ADZ0</accession>